<accession>A0A1G7EQE0</accession>
<dbReference type="AlphaFoldDB" id="A0A1G7EQE0"/>
<feature type="non-terminal residue" evidence="2">
    <location>
        <position position="1"/>
    </location>
</feature>
<evidence type="ECO:0000313" key="3">
    <source>
        <dbReference type="Proteomes" id="UP000198925"/>
    </source>
</evidence>
<name>A0A1G7EQE0_9PROT</name>
<evidence type="ECO:0000256" key="1">
    <source>
        <dbReference type="SAM" id="MobiDB-lite"/>
    </source>
</evidence>
<proteinExistence type="predicted"/>
<organism evidence="2 3">
    <name type="scientific">Belnapia rosea</name>
    <dbReference type="NCBI Taxonomy" id="938405"/>
    <lineage>
        <taxon>Bacteria</taxon>
        <taxon>Pseudomonadati</taxon>
        <taxon>Pseudomonadota</taxon>
        <taxon>Alphaproteobacteria</taxon>
        <taxon>Acetobacterales</taxon>
        <taxon>Roseomonadaceae</taxon>
        <taxon>Belnapia</taxon>
    </lineage>
</organism>
<keyword evidence="3" id="KW-1185">Reference proteome</keyword>
<dbReference type="Proteomes" id="UP000198925">
    <property type="component" value="Unassembled WGS sequence"/>
</dbReference>
<reference evidence="2 3" key="1">
    <citation type="submission" date="2016-10" db="EMBL/GenBank/DDBJ databases">
        <authorList>
            <person name="de Groot N.N."/>
        </authorList>
    </citation>
    <scope>NUCLEOTIDE SEQUENCE [LARGE SCALE GENOMIC DNA]</scope>
    <source>
        <strain evidence="2 3">CPCC 100156</strain>
    </source>
</reference>
<protein>
    <submittedName>
        <fullName evidence="2">Uncharacterized protein</fullName>
    </submittedName>
</protein>
<gene>
    <name evidence="2" type="ORF">SAMN04487779_10902</name>
</gene>
<feature type="region of interest" description="Disordered" evidence="1">
    <location>
        <begin position="1"/>
        <end position="43"/>
    </location>
</feature>
<sequence>RVPRPLARHPGPSFSQANRAYPPVRNPGTTSPELTSGRGPELPRQLDQGFWGRLLIGFVTNDRHHGEGQHHQRDLATPAMPRAGLIVIEAELILRRLESILDGSALPFDGNQGLGRGPGGAPGGEVGTLAIAEVAPDHQAACPDACCAIPVLVRVQVSQFKPGPVGKPRPLRALACRQTLPGRGLETLRDRLCSPRDRELTDPGAASTNAAQCAGATALQALADAYLLVASVRRVVES</sequence>
<dbReference type="EMBL" id="FMZX01000090">
    <property type="protein sequence ID" value="SDE65910.1"/>
    <property type="molecule type" value="Genomic_DNA"/>
</dbReference>
<evidence type="ECO:0000313" key="2">
    <source>
        <dbReference type="EMBL" id="SDE65910.1"/>
    </source>
</evidence>